<name>A0A4S8IRF2_MUSBA</name>
<evidence type="ECO:0000313" key="7">
    <source>
        <dbReference type="EMBL" id="THU51230.1"/>
    </source>
</evidence>
<evidence type="ECO:0000259" key="6">
    <source>
        <dbReference type="PROSITE" id="PS51746"/>
    </source>
</evidence>
<organism evidence="7 8">
    <name type="scientific">Musa balbisiana</name>
    <name type="common">Banana</name>
    <dbReference type="NCBI Taxonomy" id="52838"/>
    <lineage>
        <taxon>Eukaryota</taxon>
        <taxon>Viridiplantae</taxon>
        <taxon>Streptophyta</taxon>
        <taxon>Embryophyta</taxon>
        <taxon>Tracheophyta</taxon>
        <taxon>Spermatophyta</taxon>
        <taxon>Magnoliopsida</taxon>
        <taxon>Liliopsida</taxon>
        <taxon>Zingiberales</taxon>
        <taxon>Musaceae</taxon>
        <taxon>Musa</taxon>
    </lineage>
</organism>
<dbReference type="PROSITE" id="PS51746">
    <property type="entry name" value="PPM_2"/>
    <property type="match status" value="1"/>
</dbReference>
<protein>
    <recommendedName>
        <fullName evidence="1">protein-serine/threonine phosphatase</fullName>
        <ecNumber evidence="1">3.1.3.16</ecNumber>
    </recommendedName>
</protein>
<dbReference type="InterPro" id="IPR001932">
    <property type="entry name" value="PPM-type_phosphatase-like_dom"/>
</dbReference>
<dbReference type="EC" id="3.1.3.16" evidence="1"/>
<evidence type="ECO:0000256" key="4">
    <source>
        <dbReference type="ARBA" id="ARBA00047761"/>
    </source>
</evidence>
<keyword evidence="3" id="KW-0904">Protein phosphatase</keyword>
<dbReference type="InterPro" id="IPR015655">
    <property type="entry name" value="PP2C"/>
</dbReference>
<comment type="catalytic activity">
    <reaction evidence="4">
        <text>O-phospho-L-seryl-[protein] + H2O = L-seryl-[protein] + phosphate</text>
        <dbReference type="Rhea" id="RHEA:20629"/>
        <dbReference type="Rhea" id="RHEA-COMP:9863"/>
        <dbReference type="Rhea" id="RHEA-COMP:11604"/>
        <dbReference type="ChEBI" id="CHEBI:15377"/>
        <dbReference type="ChEBI" id="CHEBI:29999"/>
        <dbReference type="ChEBI" id="CHEBI:43474"/>
        <dbReference type="ChEBI" id="CHEBI:83421"/>
        <dbReference type="EC" id="3.1.3.16"/>
    </reaction>
</comment>
<comment type="catalytic activity">
    <reaction evidence="5">
        <text>O-phospho-L-threonyl-[protein] + H2O = L-threonyl-[protein] + phosphate</text>
        <dbReference type="Rhea" id="RHEA:47004"/>
        <dbReference type="Rhea" id="RHEA-COMP:11060"/>
        <dbReference type="Rhea" id="RHEA-COMP:11605"/>
        <dbReference type="ChEBI" id="CHEBI:15377"/>
        <dbReference type="ChEBI" id="CHEBI:30013"/>
        <dbReference type="ChEBI" id="CHEBI:43474"/>
        <dbReference type="ChEBI" id="CHEBI:61977"/>
        <dbReference type="EC" id="3.1.3.16"/>
    </reaction>
</comment>
<feature type="domain" description="PPM-type phosphatase" evidence="6">
    <location>
        <begin position="9"/>
        <end position="162"/>
    </location>
</feature>
<dbReference type="InterPro" id="IPR036457">
    <property type="entry name" value="PPM-type-like_dom_sf"/>
</dbReference>
<evidence type="ECO:0000313" key="8">
    <source>
        <dbReference type="Proteomes" id="UP000317650"/>
    </source>
</evidence>
<dbReference type="AlphaFoldDB" id="A0A4S8IRF2"/>
<evidence type="ECO:0000256" key="1">
    <source>
        <dbReference type="ARBA" id="ARBA00013081"/>
    </source>
</evidence>
<comment type="caution">
    <text evidence="7">The sequence shown here is derived from an EMBL/GenBank/DDBJ whole genome shotgun (WGS) entry which is preliminary data.</text>
</comment>
<evidence type="ECO:0000256" key="3">
    <source>
        <dbReference type="ARBA" id="ARBA00022912"/>
    </source>
</evidence>
<reference evidence="7 8" key="1">
    <citation type="journal article" date="2019" name="Nat. Plants">
        <title>Genome sequencing of Musa balbisiana reveals subgenome evolution and function divergence in polyploid bananas.</title>
        <authorList>
            <person name="Yao X."/>
        </authorList>
    </citation>
    <scope>NUCLEOTIDE SEQUENCE [LARGE SCALE GENOMIC DNA]</scope>
    <source>
        <strain evidence="8">cv. DH-PKW</strain>
        <tissue evidence="7">Leaves</tissue>
    </source>
</reference>
<sequence length="162" mass="18133">MFLNGATSAASLFTQQGRKGINQDAMIVWENFGDRSDTVFCGVFDGHGPNGHMVARKVRDILPLKLRASWEVYIGNDECRENNISSTRSMSSEETSSVNLNEDSKASVGFEERVKHSETFTILKDSFLKAFRIVDKELRLHPDINCFYSGTTAVTLVKQVGY</sequence>
<keyword evidence="2" id="KW-0378">Hydrolase</keyword>
<dbReference type="Gene3D" id="3.60.40.10">
    <property type="entry name" value="PPM-type phosphatase domain"/>
    <property type="match status" value="1"/>
</dbReference>
<dbReference type="Proteomes" id="UP000317650">
    <property type="component" value="Chromosome 6"/>
</dbReference>
<evidence type="ECO:0000256" key="2">
    <source>
        <dbReference type="ARBA" id="ARBA00022801"/>
    </source>
</evidence>
<dbReference type="PANTHER" id="PTHR47992">
    <property type="entry name" value="PROTEIN PHOSPHATASE"/>
    <property type="match status" value="1"/>
</dbReference>
<proteinExistence type="predicted"/>
<dbReference type="EMBL" id="PYDT01000009">
    <property type="protein sequence ID" value="THU51230.1"/>
    <property type="molecule type" value="Genomic_DNA"/>
</dbReference>
<accession>A0A4S8IRF2</accession>
<dbReference type="GO" id="GO:0004722">
    <property type="term" value="F:protein serine/threonine phosphatase activity"/>
    <property type="evidence" value="ECO:0007669"/>
    <property type="project" value="UniProtKB-EC"/>
</dbReference>
<dbReference type="SUPFAM" id="SSF81606">
    <property type="entry name" value="PP2C-like"/>
    <property type="match status" value="1"/>
</dbReference>
<evidence type="ECO:0000256" key="5">
    <source>
        <dbReference type="ARBA" id="ARBA00048336"/>
    </source>
</evidence>
<keyword evidence="8" id="KW-1185">Reference proteome</keyword>
<gene>
    <name evidence="7" type="ORF">C4D60_Mb06t28800</name>
</gene>
<dbReference type="STRING" id="52838.A0A4S8IRF2"/>